<dbReference type="EMBL" id="BAVS01000005">
    <property type="protein sequence ID" value="GAE92508.1"/>
    <property type="molecule type" value="Genomic_DNA"/>
</dbReference>
<dbReference type="InterPro" id="IPR032820">
    <property type="entry name" value="ATPase_put"/>
</dbReference>
<reference evidence="2 3" key="1">
    <citation type="journal article" date="2014" name="Genome Announc.">
        <title>Draft Genome Sequence of the Boron-Tolerant and Moderately Halotolerant Bacterium Gracilibacillus boraciitolerans JCM 21714T.</title>
        <authorList>
            <person name="Ahmed I."/>
            <person name="Oshima K."/>
            <person name="Suda W."/>
            <person name="Kitamura K."/>
            <person name="Iida T."/>
            <person name="Ohmori Y."/>
            <person name="Fujiwara T."/>
            <person name="Hattori M."/>
            <person name="Ohkuma M."/>
        </authorList>
    </citation>
    <scope>NUCLEOTIDE SEQUENCE [LARGE SCALE GENOMIC DNA]</scope>
    <source>
        <strain evidence="2 3">JCM 21714</strain>
    </source>
</reference>
<evidence type="ECO:0008006" key="4">
    <source>
        <dbReference type="Google" id="ProtNLM"/>
    </source>
</evidence>
<organism evidence="2 3">
    <name type="scientific">Gracilibacillus boraciitolerans JCM 21714</name>
    <dbReference type="NCBI Taxonomy" id="1298598"/>
    <lineage>
        <taxon>Bacteria</taxon>
        <taxon>Bacillati</taxon>
        <taxon>Bacillota</taxon>
        <taxon>Bacilli</taxon>
        <taxon>Bacillales</taxon>
        <taxon>Bacillaceae</taxon>
        <taxon>Gracilibacillus</taxon>
    </lineage>
</organism>
<proteinExistence type="predicted"/>
<keyword evidence="3" id="KW-1185">Reference proteome</keyword>
<dbReference type="eggNOG" id="COG5336">
    <property type="taxonomic scope" value="Bacteria"/>
</dbReference>
<evidence type="ECO:0000313" key="3">
    <source>
        <dbReference type="Proteomes" id="UP000019102"/>
    </source>
</evidence>
<dbReference type="AlphaFoldDB" id="W4VI68"/>
<evidence type="ECO:0000256" key="1">
    <source>
        <dbReference type="SAM" id="Phobius"/>
    </source>
</evidence>
<protein>
    <recommendedName>
        <fullName evidence="4">ATP synthase protein I</fullName>
    </recommendedName>
</protein>
<keyword evidence="1" id="KW-0472">Membrane</keyword>
<comment type="caution">
    <text evidence="2">The sequence shown here is derived from an EMBL/GenBank/DDBJ whole genome shotgun (WGS) entry which is preliminary data.</text>
</comment>
<dbReference type="Proteomes" id="UP000019102">
    <property type="component" value="Unassembled WGS sequence"/>
</dbReference>
<gene>
    <name evidence="2" type="ORF">JCM21714_1512</name>
</gene>
<dbReference type="STRING" id="1298598.JCM21714_1512"/>
<evidence type="ECO:0000313" key="2">
    <source>
        <dbReference type="EMBL" id="GAE92508.1"/>
    </source>
</evidence>
<dbReference type="Pfam" id="PF09527">
    <property type="entry name" value="ATPase_gene1"/>
    <property type="match status" value="1"/>
</dbReference>
<keyword evidence="1" id="KW-1133">Transmembrane helix</keyword>
<keyword evidence="1" id="KW-0812">Transmembrane</keyword>
<sequence length="57" mass="6145">MILSQIVGGPLVGLFLGRLVDNYFFTTPLFLVIGLFLGIGAGLYGIIHYVTEITGDE</sequence>
<accession>W4VI68</accession>
<name>W4VI68_9BACI</name>
<feature type="transmembrane region" description="Helical" evidence="1">
    <location>
        <begin position="23"/>
        <end position="47"/>
    </location>
</feature>